<feature type="compositionally biased region" description="Low complexity" evidence="1">
    <location>
        <begin position="89"/>
        <end position="98"/>
    </location>
</feature>
<organism evidence="2 3">
    <name type="scientific">Urocitellus parryii</name>
    <name type="common">Arctic ground squirrel</name>
    <name type="synonym">Spermophilus parryii</name>
    <dbReference type="NCBI Taxonomy" id="9999"/>
    <lineage>
        <taxon>Eukaryota</taxon>
        <taxon>Metazoa</taxon>
        <taxon>Chordata</taxon>
        <taxon>Craniata</taxon>
        <taxon>Vertebrata</taxon>
        <taxon>Euteleostomi</taxon>
        <taxon>Mammalia</taxon>
        <taxon>Eutheria</taxon>
        <taxon>Euarchontoglires</taxon>
        <taxon>Glires</taxon>
        <taxon>Rodentia</taxon>
        <taxon>Sciuromorpha</taxon>
        <taxon>Sciuridae</taxon>
        <taxon>Xerinae</taxon>
        <taxon>Marmotini</taxon>
        <taxon>Urocitellus</taxon>
    </lineage>
</organism>
<feature type="compositionally biased region" description="Basic and acidic residues" evidence="1">
    <location>
        <begin position="9"/>
        <end position="19"/>
    </location>
</feature>
<keyword evidence="3" id="KW-1185">Reference proteome</keyword>
<protein>
    <submittedName>
        <fullName evidence="2">Uncharacterized protein</fullName>
    </submittedName>
</protein>
<dbReference type="Proteomes" id="UP000694417">
    <property type="component" value="Unplaced"/>
</dbReference>
<accession>A0A8D2HB23</accession>
<reference evidence="2" key="2">
    <citation type="submission" date="2025-09" db="UniProtKB">
        <authorList>
            <consortium name="Ensembl"/>
        </authorList>
    </citation>
    <scope>IDENTIFICATION</scope>
</reference>
<dbReference type="AlphaFoldDB" id="A0A8D2HB23"/>
<evidence type="ECO:0000256" key="1">
    <source>
        <dbReference type="SAM" id="MobiDB-lite"/>
    </source>
</evidence>
<feature type="region of interest" description="Disordered" evidence="1">
    <location>
        <begin position="47"/>
        <end position="100"/>
    </location>
</feature>
<proteinExistence type="predicted"/>
<feature type="region of interest" description="Disordered" evidence="1">
    <location>
        <begin position="1"/>
        <end position="30"/>
    </location>
</feature>
<sequence>MPKFYCNYRDADPTRDSSSVRRHTTGEGNTKGMLEVSYQKLMEEMAGRQNSSCIQQRRTPPTLASVSPPAGAMIQLPPGPPIPPHSDSDGPSSPGMIPVGPTSGMRSLVCLHARACLPPAPGSHYPTCPCNPAPLDFFWMEFSKK</sequence>
<reference evidence="2" key="1">
    <citation type="submission" date="2025-08" db="UniProtKB">
        <authorList>
            <consortium name="Ensembl"/>
        </authorList>
    </citation>
    <scope>IDENTIFICATION</scope>
</reference>
<feature type="compositionally biased region" description="Polar residues" evidence="1">
    <location>
        <begin position="48"/>
        <end position="65"/>
    </location>
</feature>
<dbReference type="Ensembl" id="ENSUPAT00010012135.1">
    <property type="protein sequence ID" value="ENSUPAP00010010556.1"/>
    <property type="gene ID" value="ENSUPAG00010008543.1"/>
</dbReference>
<evidence type="ECO:0000313" key="3">
    <source>
        <dbReference type="Proteomes" id="UP000694417"/>
    </source>
</evidence>
<name>A0A8D2HB23_UROPR</name>
<evidence type="ECO:0000313" key="2">
    <source>
        <dbReference type="Ensembl" id="ENSUPAP00010010556.1"/>
    </source>
</evidence>